<sequence length="105" mass="12610">MNCSALYFLYWPYYMENIVYMELLRRGYQVTVGKSGEREVDFIGARQKEKLYIQVFYLLASADTISRKFGVYDLIRDNYPKYVVSMDEFDFGRNGIKHKNIREFL</sequence>
<dbReference type="PANTHER" id="PTHR33295:SF20">
    <property type="entry name" value="ATPASE"/>
    <property type="match status" value="1"/>
</dbReference>
<dbReference type="AlphaFoldDB" id="A0A6N3GCJ9"/>
<accession>A0A6N3GCJ9</accession>
<name>A0A6N3GCJ9_9FIRM</name>
<dbReference type="PANTHER" id="PTHR33295">
    <property type="entry name" value="ATPASE"/>
    <property type="match status" value="1"/>
</dbReference>
<proteinExistence type="predicted"/>
<organism evidence="1">
    <name type="scientific">Hungatella hathewayi</name>
    <dbReference type="NCBI Taxonomy" id="154046"/>
    <lineage>
        <taxon>Bacteria</taxon>
        <taxon>Bacillati</taxon>
        <taxon>Bacillota</taxon>
        <taxon>Clostridia</taxon>
        <taxon>Lachnospirales</taxon>
        <taxon>Lachnospiraceae</taxon>
        <taxon>Hungatella</taxon>
    </lineage>
</organism>
<reference evidence="1" key="1">
    <citation type="submission" date="2019-11" db="EMBL/GenBank/DDBJ databases">
        <authorList>
            <person name="Feng L."/>
        </authorList>
    </citation>
    <scope>NUCLEOTIDE SEQUENCE</scope>
    <source>
        <strain evidence="1">ChathewayiLFYP18</strain>
    </source>
</reference>
<dbReference type="EMBL" id="CACRUH010000065">
    <property type="protein sequence ID" value="VYU62194.1"/>
    <property type="molecule type" value="Genomic_DNA"/>
</dbReference>
<protein>
    <recommendedName>
        <fullName evidence="2">ATPase</fullName>
    </recommendedName>
</protein>
<evidence type="ECO:0000313" key="1">
    <source>
        <dbReference type="EMBL" id="VYU62194.1"/>
    </source>
</evidence>
<evidence type="ECO:0008006" key="2">
    <source>
        <dbReference type="Google" id="ProtNLM"/>
    </source>
</evidence>
<gene>
    <name evidence="1" type="ORF">CHLFYP18_01743</name>
</gene>